<reference evidence="9" key="1">
    <citation type="submission" date="2020-11" db="EMBL/GenBank/DDBJ databases">
        <authorList>
            <consortium name="DOE Joint Genome Institute"/>
            <person name="Ahrendt S."/>
            <person name="Riley R."/>
            <person name="Andreopoulos W."/>
            <person name="Labutti K."/>
            <person name="Pangilinan J."/>
            <person name="Ruiz-Duenas F.J."/>
            <person name="Barrasa J.M."/>
            <person name="Sanchez-Garcia M."/>
            <person name="Camarero S."/>
            <person name="Miyauchi S."/>
            <person name="Serrano A."/>
            <person name="Linde D."/>
            <person name="Babiker R."/>
            <person name="Drula E."/>
            <person name="Ayuso-Fernandez I."/>
            <person name="Pacheco R."/>
            <person name="Padilla G."/>
            <person name="Ferreira P."/>
            <person name="Barriuso J."/>
            <person name="Kellner H."/>
            <person name="Castanera R."/>
            <person name="Alfaro M."/>
            <person name="Ramirez L."/>
            <person name="Pisabarro A.G."/>
            <person name="Kuo A."/>
            <person name="Tritt A."/>
            <person name="Lipzen A."/>
            <person name="He G."/>
            <person name="Yan M."/>
            <person name="Ng V."/>
            <person name="Cullen D."/>
            <person name="Martin F."/>
            <person name="Rosso M.-N."/>
            <person name="Henrissat B."/>
            <person name="Hibbett D."/>
            <person name="Martinez A.T."/>
            <person name="Grigoriev I.V."/>
        </authorList>
    </citation>
    <scope>NUCLEOTIDE SEQUENCE</scope>
    <source>
        <strain evidence="9">AH 40177</strain>
    </source>
</reference>
<gene>
    <name evidence="9" type="ORF">BDP27DRAFT_1385290</name>
</gene>
<evidence type="ECO:0000256" key="6">
    <source>
        <dbReference type="ARBA" id="ARBA00023004"/>
    </source>
</evidence>
<evidence type="ECO:0000313" key="9">
    <source>
        <dbReference type="EMBL" id="KAF9061645.1"/>
    </source>
</evidence>
<dbReference type="PANTHER" id="PTHR33577:SF18">
    <property type="entry name" value="HEME HALOPEROXIDASE FAMILY PROFILE DOMAIN-CONTAINING PROTEIN"/>
    <property type="match status" value="1"/>
</dbReference>
<dbReference type="EMBL" id="JADNRY010000194">
    <property type="protein sequence ID" value="KAF9061645.1"/>
    <property type="molecule type" value="Genomic_DNA"/>
</dbReference>
<dbReference type="GO" id="GO:0046872">
    <property type="term" value="F:metal ion binding"/>
    <property type="evidence" value="ECO:0007669"/>
    <property type="project" value="UniProtKB-KW"/>
</dbReference>
<evidence type="ECO:0000256" key="7">
    <source>
        <dbReference type="ARBA" id="ARBA00025795"/>
    </source>
</evidence>
<keyword evidence="3" id="KW-0349">Heme</keyword>
<proteinExistence type="inferred from homology"/>
<evidence type="ECO:0000259" key="8">
    <source>
        <dbReference type="PROSITE" id="PS51405"/>
    </source>
</evidence>
<comment type="similarity">
    <text evidence="7">Belongs to the chloroperoxidase family.</text>
</comment>
<dbReference type="SUPFAM" id="SSF47571">
    <property type="entry name" value="Cloroperoxidase"/>
    <property type="match status" value="1"/>
</dbReference>
<dbReference type="PANTHER" id="PTHR33577">
    <property type="entry name" value="STERIGMATOCYSTIN BIOSYNTHESIS PEROXIDASE STCC-RELATED"/>
    <property type="match status" value="1"/>
</dbReference>
<keyword evidence="2" id="KW-0575">Peroxidase</keyword>
<name>A0A9P5PGI3_9AGAR</name>
<dbReference type="Pfam" id="PF01328">
    <property type="entry name" value="Peroxidase_2"/>
    <property type="match status" value="1"/>
</dbReference>
<evidence type="ECO:0000256" key="1">
    <source>
        <dbReference type="ARBA" id="ARBA00001970"/>
    </source>
</evidence>
<dbReference type="GO" id="GO:0004601">
    <property type="term" value="F:peroxidase activity"/>
    <property type="evidence" value="ECO:0007669"/>
    <property type="project" value="UniProtKB-KW"/>
</dbReference>
<keyword evidence="6" id="KW-0408">Iron</keyword>
<comment type="cofactor">
    <cofactor evidence="1">
        <name>heme b</name>
        <dbReference type="ChEBI" id="CHEBI:60344"/>
    </cofactor>
</comment>
<evidence type="ECO:0000313" key="10">
    <source>
        <dbReference type="Proteomes" id="UP000772434"/>
    </source>
</evidence>
<keyword evidence="4" id="KW-0479">Metal-binding</keyword>
<evidence type="ECO:0000256" key="2">
    <source>
        <dbReference type="ARBA" id="ARBA00022559"/>
    </source>
</evidence>
<organism evidence="9 10">
    <name type="scientific">Rhodocollybia butyracea</name>
    <dbReference type="NCBI Taxonomy" id="206335"/>
    <lineage>
        <taxon>Eukaryota</taxon>
        <taxon>Fungi</taxon>
        <taxon>Dikarya</taxon>
        <taxon>Basidiomycota</taxon>
        <taxon>Agaricomycotina</taxon>
        <taxon>Agaricomycetes</taxon>
        <taxon>Agaricomycetidae</taxon>
        <taxon>Agaricales</taxon>
        <taxon>Marasmiineae</taxon>
        <taxon>Omphalotaceae</taxon>
        <taxon>Rhodocollybia</taxon>
    </lineage>
</organism>
<dbReference type="Gene3D" id="1.10.489.10">
    <property type="entry name" value="Chloroperoxidase-like"/>
    <property type="match status" value="1"/>
</dbReference>
<accession>A0A9P5PGI3</accession>
<dbReference type="Proteomes" id="UP000772434">
    <property type="component" value="Unassembled WGS sequence"/>
</dbReference>
<sequence length="296" mass="32756">MTISSAFNNASVFAWDFFLTIIAFITPNLKVGHVVPAGHPGAGGQWPEYVPPGEGDSRSACPMLNALANHGILPHDGKNIPFVTMTDTVRSTYNFSSSFCYFVPNVIAGMLKKDYSTDTFDLEEISLHNGIEHDASLTREDTFHQPDQGKPHAPFINELLLSASGKDPKRKEDNFDDIARFTAKRRTEAKARNPEFALSTFHKFAGSSNNTGLINILGGHVDDLRQFLIEERIPDGWESAERSRVGLTIGRINFTVVPLEMNKETRVVQGCSLLFTCNASSPSCLIPFRPRLMARP</sequence>
<dbReference type="InterPro" id="IPR036851">
    <property type="entry name" value="Chloroperoxidase-like_sf"/>
</dbReference>
<evidence type="ECO:0000256" key="5">
    <source>
        <dbReference type="ARBA" id="ARBA00023002"/>
    </source>
</evidence>
<keyword evidence="10" id="KW-1185">Reference proteome</keyword>
<dbReference type="OrthoDB" id="407298at2759"/>
<comment type="caution">
    <text evidence="9">The sequence shown here is derived from an EMBL/GenBank/DDBJ whole genome shotgun (WGS) entry which is preliminary data.</text>
</comment>
<evidence type="ECO:0000256" key="3">
    <source>
        <dbReference type="ARBA" id="ARBA00022617"/>
    </source>
</evidence>
<keyword evidence="5" id="KW-0560">Oxidoreductase</keyword>
<dbReference type="AlphaFoldDB" id="A0A9P5PGI3"/>
<dbReference type="InterPro" id="IPR000028">
    <property type="entry name" value="Chloroperoxidase"/>
</dbReference>
<dbReference type="PROSITE" id="PS51405">
    <property type="entry name" value="HEME_HALOPEROXIDASE"/>
    <property type="match status" value="1"/>
</dbReference>
<evidence type="ECO:0000256" key="4">
    <source>
        <dbReference type="ARBA" id="ARBA00022723"/>
    </source>
</evidence>
<feature type="domain" description="Heme haloperoxidase family profile" evidence="8">
    <location>
        <begin position="45"/>
        <end position="254"/>
    </location>
</feature>
<protein>
    <submittedName>
        <fullName evidence="9">Chloroperoxidase</fullName>
    </submittedName>
</protein>